<protein>
    <submittedName>
        <fullName evidence="3">Uncharacterized protein</fullName>
    </submittedName>
</protein>
<dbReference type="Proteomes" id="UP000693970">
    <property type="component" value="Unassembled WGS sequence"/>
</dbReference>
<evidence type="ECO:0000313" key="3">
    <source>
        <dbReference type="EMBL" id="KAG7350078.1"/>
    </source>
</evidence>
<name>A0A9K3KUA6_9STRA</name>
<evidence type="ECO:0000313" key="4">
    <source>
        <dbReference type="Proteomes" id="UP000693970"/>
    </source>
</evidence>
<evidence type="ECO:0000313" key="2">
    <source>
        <dbReference type="EMBL" id="KAG7336851.1"/>
    </source>
</evidence>
<dbReference type="AlphaFoldDB" id="A0A9K3KUA6"/>
<dbReference type="EMBL" id="JAGRRH010000019">
    <property type="protein sequence ID" value="KAG7350078.1"/>
    <property type="molecule type" value="Genomic_DNA"/>
</dbReference>
<gene>
    <name evidence="3" type="ORF">IV203_012675</name>
    <name evidence="2" type="ORF">IV203_014262</name>
</gene>
<feature type="region of interest" description="Disordered" evidence="1">
    <location>
        <begin position="1"/>
        <end position="22"/>
    </location>
</feature>
<evidence type="ECO:0000256" key="1">
    <source>
        <dbReference type="SAM" id="MobiDB-lite"/>
    </source>
</evidence>
<reference evidence="3" key="2">
    <citation type="submission" date="2021-04" db="EMBL/GenBank/DDBJ databases">
        <authorList>
            <person name="Podell S."/>
        </authorList>
    </citation>
    <scope>NUCLEOTIDE SEQUENCE</scope>
    <source>
        <strain evidence="3">Hildebrandi</strain>
    </source>
</reference>
<reference evidence="3" key="1">
    <citation type="journal article" date="2021" name="Sci. Rep.">
        <title>Diploid genomic architecture of Nitzschia inconspicua, an elite biomass production diatom.</title>
        <authorList>
            <person name="Oliver A."/>
            <person name="Podell S."/>
            <person name="Pinowska A."/>
            <person name="Traller J.C."/>
            <person name="Smith S.R."/>
            <person name="McClure R."/>
            <person name="Beliaev A."/>
            <person name="Bohutskyi P."/>
            <person name="Hill E.A."/>
            <person name="Rabines A."/>
            <person name="Zheng H."/>
            <person name="Allen L.Z."/>
            <person name="Kuo A."/>
            <person name="Grigoriev I.V."/>
            <person name="Allen A.E."/>
            <person name="Hazlebeck D."/>
            <person name="Allen E.E."/>
        </authorList>
    </citation>
    <scope>NUCLEOTIDE SEQUENCE</scope>
    <source>
        <strain evidence="3">Hildebrandi</strain>
    </source>
</reference>
<organism evidence="3 4">
    <name type="scientific">Nitzschia inconspicua</name>
    <dbReference type="NCBI Taxonomy" id="303405"/>
    <lineage>
        <taxon>Eukaryota</taxon>
        <taxon>Sar</taxon>
        <taxon>Stramenopiles</taxon>
        <taxon>Ochrophyta</taxon>
        <taxon>Bacillariophyta</taxon>
        <taxon>Bacillariophyceae</taxon>
        <taxon>Bacillariophycidae</taxon>
        <taxon>Bacillariales</taxon>
        <taxon>Bacillariaceae</taxon>
        <taxon>Nitzschia</taxon>
    </lineage>
</organism>
<comment type="caution">
    <text evidence="3">The sequence shown here is derived from an EMBL/GenBank/DDBJ whole genome shotgun (WGS) entry which is preliminary data.</text>
</comment>
<accession>A0A9K3KUA6</accession>
<keyword evidence="4" id="KW-1185">Reference proteome</keyword>
<dbReference type="EMBL" id="JAGRRH010000104">
    <property type="protein sequence ID" value="KAG7336851.1"/>
    <property type="molecule type" value="Genomic_DNA"/>
</dbReference>
<sequence>MDNASSSIQNVDNGKATTGSSEMGAQPFLFRSADSLQYYSTLSKQLVQYFKRQKLTEVGGMRSRGCCNNQNINVCYENVLI</sequence>
<proteinExistence type="predicted"/>